<dbReference type="EMBL" id="PNBX01000086">
    <property type="protein sequence ID" value="TMO65661.1"/>
    <property type="molecule type" value="Genomic_DNA"/>
</dbReference>
<dbReference type="OrthoDB" id="8888710at2"/>
<evidence type="ECO:0000313" key="1">
    <source>
        <dbReference type="EMBL" id="TMO65661.1"/>
    </source>
</evidence>
<name>A0A5S3V4C9_9GAMM</name>
<organism evidence="1 2">
    <name type="scientific">Pseudoalteromonas aurantia</name>
    <dbReference type="NCBI Taxonomy" id="43654"/>
    <lineage>
        <taxon>Bacteria</taxon>
        <taxon>Pseudomonadati</taxon>
        <taxon>Pseudomonadota</taxon>
        <taxon>Gammaproteobacteria</taxon>
        <taxon>Alteromonadales</taxon>
        <taxon>Pseudoalteromonadaceae</taxon>
        <taxon>Pseudoalteromonas</taxon>
    </lineage>
</organism>
<proteinExistence type="predicted"/>
<comment type="caution">
    <text evidence="1">The sequence shown here is derived from an EMBL/GenBank/DDBJ whole genome shotgun (WGS) entry which is preliminary data.</text>
</comment>
<dbReference type="InterPro" id="IPR010836">
    <property type="entry name" value="SapC"/>
</dbReference>
<reference evidence="1 2" key="1">
    <citation type="submission" date="2018-01" db="EMBL/GenBank/DDBJ databases">
        <authorList>
            <person name="Paulsen S."/>
            <person name="Gram L.K."/>
        </authorList>
    </citation>
    <scope>NUCLEOTIDE SEQUENCE [LARGE SCALE GENOMIC DNA]</scope>
    <source>
        <strain evidence="1 2">S3790</strain>
    </source>
</reference>
<gene>
    <name evidence="1" type="ORF">CWC19_17460</name>
</gene>
<dbReference type="AlphaFoldDB" id="A0A5S3V4C9"/>
<protein>
    <submittedName>
        <fullName evidence="1">Multidrug transporter</fullName>
    </submittedName>
</protein>
<sequence>MSKVELVNNKDHHKIKVMTHRSSQLGDEVSITGVFPSEFVQLQNEYVVFFKKNAQTGLFHSVVLLGFAEGENLYLENDNWMAEYMPLSILRAPFLIGFTEHINNGVPEQVAAVHIDVAHPRVNYEHGEPLFLDHGGNSEYLTQINSVLQAIHHGHADDEAFMQSLLKYDLLESATLKVGSDTLTGLYTINEDNLRQLDASALEALHQVGYLQHIYMVMASLGQLKSLVNVKLNQSKQQSEHQSPPQSELKGTK</sequence>
<evidence type="ECO:0000313" key="2">
    <source>
        <dbReference type="Proteomes" id="UP000307217"/>
    </source>
</evidence>
<dbReference type="Proteomes" id="UP000307217">
    <property type="component" value="Unassembled WGS sequence"/>
</dbReference>
<reference evidence="2" key="2">
    <citation type="submission" date="2019-06" db="EMBL/GenBank/DDBJ databases">
        <title>Co-occurence of chitin degradation, pigmentation and bioactivity in marine Pseudoalteromonas.</title>
        <authorList>
            <person name="Sonnenschein E.C."/>
            <person name="Bech P.K."/>
        </authorList>
    </citation>
    <scope>NUCLEOTIDE SEQUENCE [LARGE SCALE GENOMIC DNA]</scope>
    <source>
        <strain evidence="2">S3790</strain>
    </source>
</reference>
<accession>A0A5S3V4C9</accession>
<dbReference type="Pfam" id="PF07277">
    <property type="entry name" value="SapC"/>
    <property type="match status" value="1"/>
</dbReference>
<dbReference type="RefSeq" id="WP_138593043.1">
    <property type="nucleotide sequence ID" value="NZ_PNBX01000086.1"/>
</dbReference>